<dbReference type="STRING" id="436010.A0A165Y8Z7"/>
<gene>
    <name evidence="1" type="ORF">FIBSPDRAFT_964078</name>
</gene>
<dbReference type="EMBL" id="KV417703">
    <property type="protein sequence ID" value="KZP09324.1"/>
    <property type="molecule type" value="Genomic_DNA"/>
</dbReference>
<sequence>MAFSLGVSLAATSAGSLGGLSLFQRDLPLKTKRKLHAIGGAWGMWSLPLKQSVKVNGVSVEKPSADPHQTDNGTLILATDANPSPGSSRIATKAVRGDINITTRMQIATVGAALFFQRTAILHVVANAICVLEPDHTSRQKIQDVDENLPRAKIRA</sequence>
<dbReference type="AlphaFoldDB" id="A0A165Y8Z7"/>
<keyword evidence="2" id="KW-1185">Reference proteome</keyword>
<dbReference type="OrthoDB" id="6109at2759"/>
<evidence type="ECO:0000313" key="2">
    <source>
        <dbReference type="Proteomes" id="UP000076532"/>
    </source>
</evidence>
<evidence type="ECO:0000313" key="1">
    <source>
        <dbReference type="EMBL" id="KZP09324.1"/>
    </source>
</evidence>
<protein>
    <submittedName>
        <fullName evidence="1">Uncharacterized protein</fullName>
    </submittedName>
</protein>
<reference evidence="1 2" key="1">
    <citation type="journal article" date="2016" name="Mol. Biol. Evol.">
        <title>Comparative Genomics of Early-Diverging Mushroom-Forming Fungi Provides Insights into the Origins of Lignocellulose Decay Capabilities.</title>
        <authorList>
            <person name="Nagy L.G."/>
            <person name="Riley R."/>
            <person name="Tritt A."/>
            <person name="Adam C."/>
            <person name="Daum C."/>
            <person name="Floudas D."/>
            <person name="Sun H."/>
            <person name="Yadav J.S."/>
            <person name="Pangilinan J."/>
            <person name="Larsson K.H."/>
            <person name="Matsuura K."/>
            <person name="Barry K."/>
            <person name="Labutti K."/>
            <person name="Kuo R."/>
            <person name="Ohm R.A."/>
            <person name="Bhattacharya S.S."/>
            <person name="Shirouzu T."/>
            <person name="Yoshinaga Y."/>
            <person name="Martin F.M."/>
            <person name="Grigoriev I.V."/>
            <person name="Hibbett D.S."/>
        </authorList>
    </citation>
    <scope>NUCLEOTIDE SEQUENCE [LARGE SCALE GENOMIC DNA]</scope>
    <source>
        <strain evidence="1 2">CBS 109695</strain>
    </source>
</reference>
<accession>A0A165Y8Z7</accession>
<proteinExistence type="predicted"/>
<dbReference type="Proteomes" id="UP000076532">
    <property type="component" value="Unassembled WGS sequence"/>
</dbReference>
<name>A0A165Y8Z7_9AGAM</name>
<organism evidence="1 2">
    <name type="scientific">Athelia psychrophila</name>
    <dbReference type="NCBI Taxonomy" id="1759441"/>
    <lineage>
        <taxon>Eukaryota</taxon>
        <taxon>Fungi</taxon>
        <taxon>Dikarya</taxon>
        <taxon>Basidiomycota</taxon>
        <taxon>Agaricomycotina</taxon>
        <taxon>Agaricomycetes</taxon>
        <taxon>Agaricomycetidae</taxon>
        <taxon>Atheliales</taxon>
        <taxon>Atheliaceae</taxon>
        <taxon>Athelia</taxon>
    </lineage>
</organism>